<feature type="compositionally biased region" description="Basic and acidic residues" evidence="2">
    <location>
        <begin position="532"/>
        <end position="555"/>
    </location>
</feature>
<dbReference type="Proteomes" id="UP000005222">
    <property type="component" value="Chromosome I"/>
</dbReference>
<dbReference type="PANTHER" id="PTHR13275:SF4">
    <property type="entry name" value="VACUOLAR PROTEIN SORTING-ASSOCIATED PROTEIN 72 HOMOLOG"/>
    <property type="match status" value="1"/>
</dbReference>
<feature type="compositionally biased region" description="Polar residues" evidence="2">
    <location>
        <begin position="613"/>
        <end position="622"/>
    </location>
</feature>
<dbReference type="HOGENOM" id="CLU_018782_0_0_1"/>
<dbReference type="SMART" id="SM00993">
    <property type="entry name" value="YL1_C"/>
    <property type="match status" value="1"/>
</dbReference>
<evidence type="ECO:0000256" key="2">
    <source>
        <dbReference type="SAM" id="MobiDB-lite"/>
    </source>
</evidence>
<accession>G8YF63</accession>
<feature type="compositionally biased region" description="Basic and acidic residues" evidence="2">
    <location>
        <begin position="185"/>
        <end position="199"/>
    </location>
</feature>
<dbReference type="GO" id="GO:0005634">
    <property type="term" value="C:nucleus"/>
    <property type="evidence" value="ECO:0007669"/>
    <property type="project" value="TreeGrafter"/>
</dbReference>
<dbReference type="InterPro" id="IPR046757">
    <property type="entry name" value="YL1_N"/>
</dbReference>
<protein>
    <submittedName>
        <fullName evidence="4">Piso0_002486 protein</fullName>
    </submittedName>
</protein>
<dbReference type="Pfam" id="PF08265">
    <property type="entry name" value="YL1_C"/>
    <property type="match status" value="1"/>
</dbReference>
<evidence type="ECO:0000259" key="3">
    <source>
        <dbReference type="SMART" id="SM00993"/>
    </source>
</evidence>
<dbReference type="OrthoDB" id="49520at2759"/>
<feature type="compositionally biased region" description="Basic and acidic residues" evidence="2">
    <location>
        <begin position="585"/>
        <end position="608"/>
    </location>
</feature>
<dbReference type="Pfam" id="PF05764">
    <property type="entry name" value="YL1"/>
    <property type="match status" value="2"/>
</dbReference>
<feature type="compositionally biased region" description="Acidic residues" evidence="2">
    <location>
        <begin position="120"/>
        <end position="139"/>
    </location>
</feature>
<dbReference type="InterPro" id="IPR013272">
    <property type="entry name" value="Vps72/YL1_C"/>
</dbReference>
<dbReference type="InParanoid" id="G8YF63"/>
<dbReference type="EMBL" id="FO082051">
    <property type="protein sequence ID" value="CCE81812.1"/>
    <property type="molecule type" value="Genomic_DNA"/>
</dbReference>
<reference evidence="4 5" key="1">
    <citation type="journal article" date="2012" name="G3 (Bethesda)">
        <title>Pichia sorbitophila, an interspecies yeast hybrid reveals early steps of genome resolution following polyploidization.</title>
        <authorList>
            <person name="Leh Louis V."/>
            <person name="Despons L."/>
            <person name="Friedrich A."/>
            <person name="Martin T."/>
            <person name="Durrens P."/>
            <person name="Casaregola S."/>
            <person name="Neuveglise C."/>
            <person name="Fairhead C."/>
            <person name="Marck C."/>
            <person name="Cruz J.A."/>
            <person name="Straub M.L."/>
            <person name="Kugler V."/>
            <person name="Sacerdot C."/>
            <person name="Uzunov Z."/>
            <person name="Thierry A."/>
            <person name="Weiss S."/>
            <person name="Bleykasten C."/>
            <person name="De Montigny J."/>
            <person name="Jacques N."/>
            <person name="Jung P."/>
            <person name="Lemaire M."/>
            <person name="Mallet S."/>
            <person name="Morel G."/>
            <person name="Richard G.F."/>
            <person name="Sarkar A."/>
            <person name="Savel G."/>
            <person name="Schacherer J."/>
            <person name="Seret M.L."/>
            <person name="Talla E."/>
            <person name="Samson G."/>
            <person name="Jubin C."/>
            <person name="Poulain J."/>
            <person name="Vacherie B."/>
            <person name="Barbe V."/>
            <person name="Pelletier E."/>
            <person name="Sherman D.J."/>
            <person name="Westhof E."/>
            <person name="Weissenbach J."/>
            <person name="Baret P.V."/>
            <person name="Wincker P."/>
            <person name="Gaillardin C."/>
            <person name="Dujon B."/>
            <person name="Souciet J.L."/>
        </authorList>
    </citation>
    <scope>NUCLEOTIDE SEQUENCE [LARGE SCALE GENOMIC DNA]</scope>
    <source>
        <strain evidence="5">ATCC MYA-4447 / BCRC 22081 / CBS 7064 / NBRC 10061 / NRRL Y-12695</strain>
    </source>
</reference>
<feature type="compositionally biased region" description="Basic and acidic residues" evidence="2">
    <location>
        <begin position="381"/>
        <end position="394"/>
    </location>
</feature>
<name>G8YF63_PICSO</name>
<dbReference type="AlphaFoldDB" id="G8YF63"/>
<feature type="region of interest" description="Disordered" evidence="2">
    <location>
        <begin position="1"/>
        <end position="199"/>
    </location>
</feature>
<dbReference type="OMA" id="CQYFDPK"/>
<feature type="domain" description="Vps72/YL1 C-terminal" evidence="3">
    <location>
        <begin position="770"/>
        <end position="799"/>
    </location>
</feature>
<feature type="compositionally biased region" description="Polar residues" evidence="2">
    <location>
        <begin position="395"/>
        <end position="404"/>
    </location>
</feature>
<dbReference type="FunCoup" id="G8YF63">
    <property type="interactions" value="162"/>
</dbReference>
<evidence type="ECO:0000313" key="5">
    <source>
        <dbReference type="Proteomes" id="UP000005222"/>
    </source>
</evidence>
<feature type="compositionally biased region" description="Basic and acidic residues" evidence="2">
    <location>
        <begin position="353"/>
        <end position="369"/>
    </location>
</feature>
<comment type="similarity">
    <text evidence="1">Belongs to the VPS72/YL1 family.</text>
</comment>
<feature type="compositionally biased region" description="Basic and acidic residues" evidence="2">
    <location>
        <begin position="97"/>
        <end position="108"/>
    </location>
</feature>
<feature type="compositionally biased region" description="Low complexity" evidence="2">
    <location>
        <begin position="140"/>
        <end position="150"/>
    </location>
</feature>
<feature type="compositionally biased region" description="Basic and acidic residues" evidence="2">
    <location>
        <begin position="435"/>
        <end position="475"/>
    </location>
</feature>
<keyword evidence="5" id="KW-1185">Reference proteome</keyword>
<dbReference type="eggNOG" id="KOG2897">
    <property type="taxonomic scope" value="Eukaryota"/>
</dbReference>
<dbReference type="PANTHER" id="PTHR13275">
    <property type="entry name" value="YL-1 PROTEIN TRANSCRIPTION FACTOR-LIKE 1"/>
    <property type="match status" value="1"/>
</dbReference>
<evidence type="ECO:0000256" key="1">
    <source>
        <dbReference type="ARBA" id="ARBA00006832"/>
    </source>
</evidence>
<evidence type="ECO:0000313" key="4">
    <source>
        <dbReference type="EMBL" id="CCE81812.1"/>
    </source>
</evidence>
<dbReference type="STRING" id="559304.G8YF63"/>
<organism evidence="4 5">
    <name type="scientific">Pichia sorbitophila (strain ATCC MYA-4447 / BCRC 22081 / CBS 7064 / NBRC 10061 / NRRL Y-12695)</name>
    <name type="common">Hybrid yeast</name>
    <dbReference type="NCBI Taxonomy" id="559304"/>
    <lineage>
        <taxon>Eukaryota</taxon>
        <taxon>Fungi</taxon>
        <taxon>Dikarya</taxon>
        <taxon>Ascomycota</taxon>
        <taxon>Saccharomycotina</taxon>
        <taxon>Pichiomycetes</taxon>
        <taxon>Debaryomycetaceae</taxon>
        <taxon>Millerozyma</taxon>
    </lineage>
</organism>
<feature type="region of interest" description="Disordered" evidence="2">
    <location>
        <begin position="331"/>
        <end position="634"/>
    </location>
</feature>
<sequence length="847" mass="95829">MSNEDTLVASRERRSNAGSRLKRLIEFEEQNSDIRSPTNQNFDEDDENVNLLFQEDDDDEEFVESESEEEDAEGEEEGEEDDEEGKRDREEEEEGADEKQRSPSREGSTDIENIQSELKELEEDNISDDNESQGFDTDEMLSSSDISLSDSESDEGEKELENVERIQKRKNKRKQAVIPAIKRRATQDEPKAKKQKIKKVESEALIAASRSSSRSTAIEKKQALLKKLKEKEAKKARTGHIVRAKHVELTQEEKLAEAKETEKANILSLNAFMEQEVIKKEKQRQMLLSRRVNLKNVIRLVSQESYISPNDEIKEARRLYDIMKARKRLGRKRKNPLPEETRPPGSIDLELPLVKEEMEAEKLSYERELGASQQADPAVESSEKNDSLSDKKSEVGTNTSGTSTLEEKDNSDSQTSSGENGRPPTDNASGMSLSTEEHLDKDRDMESEGTDNRDSTFQENESTEHIKEETSKDPVIEPNSNEIEDKNVQDINNTGNDDSAESTKEDNTEPEQEEVATEEHHLENASSISTAGEEHGPKDSPQHEDHEENDRSTTKDDEEITLVDQKVSDSKEDNANGATVEDEDTQAKLEDNSNIDDPERKRKVKFVDELPDTSEQSESSRATPGIEETDQVYEGPYQRVARNTIYFIDFQSQDGKEPDLSSDKIKEMLLGEQSLWPASRRFKDLKAFIRIGNKENPYATNKQEKDELFEPAAELGEDDAIFEPLKKLPRFGVFDEEYEEEEKNVEEENAPIVIKTEAPTGLYLPNGNKKICLISGTEVKYFDPSTGIPYSNVETYRFLKTIEQGNIPWLCIPEEANDNGAVELYLGSRDGSVKPAAGVPEGFDALT</sequence>
<proteinExistence type="inferred from homology"/>
<feature type="compositionally biased region" description="Acidic residues" evidence="2">
    <location>
        <begin position="42"/>
        <end position="83"/>
    </location>
</feature>
<gene>
    <name evidence="4" type="primary">Piso0_002486</name>
    <name evidence="4" type="ORF">GNLVRS01_PISO0I11206g</name>
</gene>